<dbReference type="AlphaFoldDB" id="A0A3N4IW06"/>
<feature type="coiled-coil region" evidence="1">
    <location>
        <begin position="50"/>
        <end position="190"/>
    </location>
</feature>
<evidence type="ECO:0000313" key="4">
    <source>
        <dbReference type="Proteomes" id="UP000276215"/>
    </source>
</evidence>
<keyword evidence="4" id="KW-1185">Reference proteome</keyword>
<organism evidence="3 4">
    <name type="scientific">Choiromyces venosus 120613-1</name>
    <dbReference type="NCBI Taxonomy" id="1336337"/>
    <lineage>
        <taxon>Eukaryota</taxon>
        <taxon>Fungi</taxon>
        <taxon>Dikarya</taxon>
        <taxon>Ascomycota</taxon>
        <taxon>Pezizomycotina</taxon>
        <taxon>Pezizomycetes</taxon>
        <taxon>Pezizales</taxon>
        <taxon>Tuberaceae</taxon>
        <taxon>Choiromyces</taxon>
    </lineage>
</organism>
<reference evidence="3 4" key="1">
    <citation type="journal article" date="2018" name="Nat. Ecol. Evol.">
        <title>Pezizomycetes genomes reveal the molecular basis of ectomycorrhizal truffle lifestyle.</title>
        <authorList>
            <person name="Murat C."/>
            <person name="Payen T."/>
            <person name="Noel B."/>
            <person name="Kuo A."/>
            <person name="Morin E."/>
            <person name="Chen J."/>
            <person name="Kohler A."/>
            <person name="Krizsan K."/>
            <person name="Balestrini R."/>
            <person name="Da Silva C."/>
            <person name="Montanini B."/>
            <person name="Hainaut M."/>
            <person name="Levati E."/>
            <person name="Barry K.W."/>
            <person name="Belfiori B."/>
            <person name="Cichocki N."/>
            <person name="Clum A."/>
            <person name="Dockter R.B."/>
            <person name="Fauchery L."/>
            <person name="Guy J."/>
            <person name="Iotti M."/>
            <person name="Le Tacon F."/>
            <person name="Lindquist E.A."/>
            <person name="Lipzen A."/>
            <person name="Malagnac F."/>
            <person name="Mello A."/>
            <person name="Molinier V."/>
            <person name="Miyauchi S."/>
            <person name="Poulain J."/>
            <person name="Riccioni C."/>
            <person name="Rubini A."/>
            <person name="Sitrit Y."/>
            <person name="Splivallo R."/>
            <person name="Traeger S."/>
            <person name="Wang M."/>
            <person name="Zifcakova L."/>
            <person name="Wipf D."/>
            <person name="Zambonelli A."/>
            <person name="Paolocci F."/>
            <person name="Nowrousian M."/>
            <person name="Ottonello S."/>
            <person name="Baldrian P."/>
            <person name="Spatafora J.W."/>
            <person name="Henrissat B."/>
            <person name="Nagy L.G."/>
            <person name="Aury J.M."/>
            <person name="Wincker P."/>
            <person name="Grigoriev I.V."/>
            <person name="Bonfante P."/>
            <person name="Martin F.M."/>
        </authorList>
    </citation>
    <scope>NUCLEOTIDE SEQUENCE [LARGE SCALE GENOMIC DNA]</scope>
    <source>
        <strain evidence="3 4">120613-1</strain>
    </source>
</reference>
<keyword evidence="1" id="KW-0175">Coiled coil</keyword>
<dbReference type="Proteomes" id="UP000276215">
    <property type="component" value="Unassembled WGS sequence"/>
</dbReference>
<feature type="compositionally biased region" description="Basic and acidic residues" evidence="2">
    <location>
        <begin position="490"/>
        <end position="505"/>
    </location>
</feature>
<name>A0A3N4IW06_9PEZI</name>
<dbReference type="SUPFAM" id="SSF57997">
    <property type="entry name" value="Tropomyosin"/>
    <property type="match status" value="1"/>
</dbReference>
<accession>A0A3N4IW06</accession>
<gene>
    <name evidence="3" type="ORF">L873DRAFT_1848838</name>
</gene>
<protein>
    <submittedName>
        <fullName evidence="3">Uncharacterized protein</fullName>
    </submittedName>
</protein>
<evidence type="ECO:0000313" key="3">
    <source>
        <dbReference type="EMBL" id="RPA90382.1"/>
    </source>
</evidence>
<feature type="region of interest" description="Disordered" evidence="2">
    <location>
        <begin position="473"/>
        <end position="522"/>
    </location>
</feature>
<evidence type="ECO:0000256" key="2">
    <source>
        <dbReference type="SAM" id="MobiDB-lite"/>
    </source>
</evidence>
<evidence type="ECO:0000256" key="1">
    <source>
        <dbReference type="SAM" id="Coils"/>
    </source>
</evidence>
<dbReference type="EMBL" id="ML120528">
    <property type="protein sequence ID" value="RPA90382.1"/>
    <property type="molecule type" value="Genomic_DNA"/>
</dbReference>
<dbReference type="OrthoDB" id="5328813at2759"/>
<proteinExistence type="predicted"/>
<sequence length="522" mass="59561">MQLFKPMQLFKRFCGGSEEHIILVMAYERFQDEGKEVVFVGDSRKKKEGSRELKQRLEYVENKLSNTERETSTLKNKHQETLRQLEEATKAQEKKQASKLADIKSDYSKLEDEHKATLCRLDKVENEKKKYLAQYGQASERCNSLSTECKDLSRKHNDLSRKHEDLSGTNKSQEGEIRRLQVIIDKMKVELATRLGQIDKFATDIARQNQRVNTSAIRDDDHFGREFANLAKDIRNWSFTHFFKHANATLPEMSEGLGEAIREIAKGANLLDIFKNRATSRRVVAGLVANKLKKHLFVPPLLGLLPMPFYEFEKMIEKTGVQKSPWLSQAISVIVKDEEFERQFGERVCNLSKDLSEMLRGLAARESNESTASKRDQKLQNIVERAAKLARDLSQQPYWFYFHRVPTGEPFDPNYMEDVGTEASMEEDDLGPCHSDCKVSLSVFPLVYRLEHVEDGGRPVTSIINRAWVTVETEESETVVEQEGGDMASEEAKGDVEPQGEHSSESCENGGGDGGSRRRRGE</sequence>
<feature type="compositionally biased region" description="Acidic residues" evidence="2">
    <location>
        <begin position="473"/>
        <end position="484"/>
    </location>
</feature>